<dbReference type="Gene3D" id="2.60.40.4070">
    <property type="match status" value="1"/>
</dbReference>
<accession>A0A7C4YGS9</accession>
<name>A0A7C4YGS9_UNCW3</name>
<gene>
    <name evidence="1" type="ORF">ENV67_07395</name>
</gene>
<dbReference type="EMBL" id="DTHG01000092">
    <property type="protein sequence ID" value="HGW92346.1"/>
    <property type="molecule type" value="Genomic_DNA"/>
</dbReference>
<dbReference type="AlphaFoldDB" id="A0A7C4YGS9"/>
<comment type="caution">
    <text evidence="1">The sequence shown here is derived from an EMBL/GenBank/DDBJ whole genome shotgun (WGS) entry which is preliminary data.</text>
</comment>
<protein>
    <submittedName>
        <fullName evidence="1">Uncharacterized protein</fullName>
    </submittedName>
</protein>
<reference evidence="1" key="1">
    <citation type="journal article" date="2020" name="mSystems">
        <title>Genome- and Community-Level Interaction Insights into Carbon Utilization and Element Cycling Functions of Hydrothermarchaeota in Hydrothermal Sediment.</title>
        <authorList>
            <person name="Zhou Z."/>
            <person name="Liu Y."/>
            <person name="Xu W."/>
            <person name="Pan J."/>
            <person name="Luo Z.H."/>
            <person name="Li M."/>
        </authorList>
    </citation>
    <scope>NUCLEOTIDE SEQUENCE [LARGE SCALE GENOMIC DNA]</scope>
    <source>
        <strain evidence="1">SpSt-780</strain>
    </source>
</reference>
<sequence length="114" mass="13552">MTNDWVTDFDFVDKDHGWASWWYYEDYPLNEGDVTRWIPEKKVEGKKEERYVLMYDNMKICEGTLKVYDLSGREIVVLKDGFWDGKDSNGKDVPKGIYFGVKENEKIKIIKIKN</sequence>
<proteinExistence type="predicted"/>
<organism evidence="1">
    <name type="scientific">candidate division WOR-3 bacterium</name>
    <dbReference type="NCBI Taxonomy" id="2052148"/>
    <lineage>
        <taxon>Bacteria</taxon>
        <taxon>Bacteria division WOR-3</taxon>
    </lineage>
</organism>
<evidence type="ECO:0000313" key="1">
    <source>
        <dbReference type="EMBL" id="HGW92346.1"/>
    </source>
</evidence>